<evidence type="ECO:0000256" key="1">
    <source>
        <dbReference type="SAM" id="Coils"/>
    </source>
</evidence>
<proteinExistence type="predicted"/>
<sequence>MAGMLAAITVLGSLAAPMSVKADQIDAPYLALGADLNETEKSTVLSLLEINEADLSHYQVITVTNADEHKYLDSYLDSSVIGTRALSSVLIEKKDKGNGIKVTTNNITYCTTGMYQNALATAGVTDADVHVAGPFNISGTAALVGAMEAYSNMTGETLKAENADAATEELVTTSDLGESIGDKEQAEELVGAVKEAVVSNDLSDPEEIEAVVDDAAKEMDIQLSDEDKQKIVSLMQKISSLDLDVDALKEQAKDLYNKLESLDLNINQEQVKGFFDKIVSWCKNLWSSIFG</sequence>
<evidence type="ECO:0000256" key="2">
    <source>
        <dbReference type="SAM" id="SignalP"/>
    </source>
</evidence>
<evidence type="ECO:0000313" key="4">
    <source>
        <dbReference type="Proteomes" id="UP000290106"/>
    </source>
</evidence>
<feature type="chain" id="PRO_5021016043" evidence="2">
    <location>
        <begin position="23"/>
        <end position="291"/>
    </location>
</feature>
<feature type="coiled-coil region" evidence="1">
    <location>
        <begin position="231"/>
        <end position="272"/>
    </location>
</feature>
<dbReference type="EMBL" id="SDKC01000001">
    <property type="protein sequence ID" value="RXS76602.1"/>
    <property type="molecule type" value="Genomic_DNA"/>
</dbReference>
<dbReference type="Proteomes" id="UP000290106">
    <property type="component" value="Unassembled WGS sequence"/>
</dbReference>
<keyword evidence="4" id="KW-1185">Reference proteome</keyword>
<keyword evidence="2" id="KW-0732">Signal</keyword>
<name>A0A4Q1RLJ1_9FIRM</name>
<dbReference type="AlphaFoldDB" id="A0A4Q1RLJ1"/>
<protein>
    <submittedName>
        <fullName evidence="3">DUF1002 domain-containing protein</fullName>
    </submittedName>
</protein>
<evidence type="ECO:0000313" key="3">
    <source>
        <dbReference type="EMBL" id="RXS76602.1"/>
    </source>
</evidence>
<dbReference type="OrthoDB" id="9810153at2"/>
<gene>
    <name evidence="3" type="ORF">ETP43_00485</name>
</gene>
<keyword evidence="1" id="KW-0175">Coiled coil</keyword>
<dbReference type="InterPro" id="IPR009343">
    <property type="entry name" value="DUF1002"/>
</dbReference>
<organism evidence="3 4">
    <name type="scientific">Blautia faecicola</name>
    <dbReference type="NCBI Taxonomy" id="2509240"/>
    <lineage>
        <taxon>Bacteria</taxon>
        <taxon>Bacillati</taxon>
        <taxon>Bacillota</taxon>
        <taxon>Clostridia</taxon>
        <taxon>Lachnospirales</taxon>
        <taxon>Lachnospiraceae</taxon>
        <taxon>Blautia</taxon>
    </lineage>
</organism>
<feature type="signal peptide" evidence="2">
    <location>
        <begin position="1"/>
        <end position="22"/>
    </location>
</feature>
<dbReference type="Pfam" id="PF06207">
    <property type="entry name" value="DUF1002"/>
    <property type="match status" value="1"/>
</dbReference>
<accession>A0A4Q1RLJ1</accession>
<reference evidence="3 4" key="1">
    <citation type="submission" date="2019-01" db="EMBL/GenBank/DDBJ databases">
        <title>Blautia sp. nov. KGMB01111 isolated human feces.</title>
        <authorList>
            <person name="Park J.-E."/>
            <person name="Kim J.-S."/>
            <person name="Park S.-H."/>
        </authorList>
    </citation>
    <scope>NUCLEOTIDE SEQUENCE [LARGE SCALE GENOMIC DNA]</scope>
    <source>
        <strain evidence="3 4">KGMB01111</strain>
    </source>
</reference>
<comment type="caution">
    <text evidence="3">The sequence shown here is derived from an EMBL/GenBank/DDBJ whole genome shotgun (WGS) entry which is preliminary data.</text>
</comment>